<feature type="transmembrane region" description="Helical" evidence="7">
    <location>
        <begin position="43"/>
        <end position="69"/>
    </location>
</feature>
<protein>
    <submittedName>
        <fullName evidence="8">Lipopolysaccharide biosynthesis protein</fullName>
    </submittedName>
</protein>
<feature type="transmembrane region" description="Helical" evidence="7">
    <location>
        <begin position="354"/>
        <end position="373"/>
    </location>
</feature>
<keyword evidence="3" id="KW-1003">Cell membrane</keyword>
<reference evidence="8 9" key="1">
    <citation type="submission" date="2020-01" db="EMBL/GenBank/DDBJ databases">
        <title>Sphingomonas sp. strain CSW-10.</title>
        <authorList>
            <person name="Chen W.-M."/>
        </authorList>
    </citation>
    <scope>NUCLEOTIDE SEQUENCE [LARGE SCALE GENOMIC DNA]</scope>
    <source>
        <strain evidence="8 9">CSW-10</strain>
    </source>
</reference>
<organism evidence="8 9">
    <name type="scientific">Sphingomonas lacunae</name>
    <dbReference type="NCBI Taxonomy" id="2698828"/>
    <lineage>
        <taxon>Bacteria</taxon>
        <taxon>Pseudomonadati</taxon>
        <taxon>Pseudomonadota</taxon>
        <taxon>Alphaproteobacteria</taxon>
        <taxon>Sphingomonadales</taxon>
        <taxon>Sphingomonadaceae</taxon>
        <taxon>Sphingomonas</taxon>
    </lineage>
</organism>
<keyword evidence="5 7" id="KW-1133">Transmembrane helix</keyword>
<proteinExistence type="inferred from homology"/>
<keyword evidence="6 7" id="KW-0472">Membrane</keyword>
<dbReference type="Proteomes" id="UP000503018">
    <property type="component" value="Chromosome"/>
</dbReference>
<feature type="transmembrane region" description="Helical" evidence="7">
    <location>
        <begin position="81"/>
        <end position="104"/>
    </location>
</feature>
<feature type="transmembrane region" description="Helical" evidence="7">
    <location>
        <begin position="442"/>
        <end position="461"/>
    </location>
</feature>
<evidence type="ECO:0000256" key="3">
    <source>
        <dbReference type="ARBA" id="ARBA00022475"/>
    </source>
</evidence>
<feature type="transmembrane region" description="Helical" evidence="7">
    <location>
        <begin position="204"/>
        <end position="222"/>
    </location>
</feature>
<evidence type="ECO:0000256" key="5">
    <source>
        <dbReference type="ARBA" id="ARBA00022989"/>
    </source>
</evidence>
<dbReference type="GO" id="GO:0005886">
    <property type="term" value="C:plasma membrane"/>
    <property type="evidence" value="ECO:0007669"/>
    <property type="project" value="UniProtKB-SubCell"/>
</dbReference>
<evidence type="ECO:0000256" key="7">
    <source>
        <dbReference type="SAM" id="Phobius"/>
    </source>
</evidence>
<feature type="transmembrane region" description="Helical" evidence="7">
    <location>
        <begin position="242"/>
        <end position="260"/>
    </location>
</feature>
<dbReference type="PANTHER" id="PTHR30250:SF10">
    <property type="entry name" value="LIPOPOLYSACCHARIDE BIOSYNTHESIS PROTEIN WZXC"/>
    <property type="match status" value="1"/>
</dbReference>
<dbReference type="Pfam" id="PF13440">
    <property type="entry name" value="Polysacc_synt_3"/>
    <property type="match status" value="1"/>
</dbReference>
<accession>A0A6M4AXW8</accession>
<gene>
    <name evidence="8" type="ORF">GV829_06135</name>
</gene>
<keyword evidence="4 7" id="KW-0812">Transmembrane</keyword>
<dbReference type="AlphaFoldDB" id="A0A6M4AXW8"/>
<evidence type="ECO:0000256" key="6">
    <source>
        <dbReference type="ARBA" id="ARBA00023136"/>
    </source>
</evidence>
<feature type="transmembrane region" description="Helical" evidence="7">
    <location>
        <begin position="322"/>
        <end position="342"/>
    </location>
</feature>
<name>A0A6M4AXW8_9SPHN</name>
<feature type="transmembrane region" description="Helical" evidence="7">
    <location>
        <begin position="291"/>
        <end position="316"/>
    </location>
</feature>
<dbReference type="CDD" id="cd13127">
    <property type="entry name" value="MATE_tuaB_like"/>
    <property type="match status" value="1"/>
</dbReference>
<feature type="transmembrane region" description="Helical" evidence="7">
    <location>
        <begin position="116"/>
        <end position="135"/>
    </location>
</feature>
<evidence type="ECO:0000256" key="4">
    <source>
        <dbReference type="ARBA" id="ARBA00022692"/>
    </source>
</evidence>
<keyword evidence="9" id="KW-1185">Reference proteome</keyword>
<evidence type="ECO:0000313" key="8">
    <source>
        <dbReference type="EMBL" id="QJQ33606.1"/>
    </source>
</evidence>
<feature type="transmembrane region" description="Helical" evidence="7">
    <location>
        <begin position="379"/>
        <end position="399"/>
    </location>
</feature>
<dbReference type="EMBL" id="CP053015">
    <property type="protein sequence ID" value="QJQ33606.1"/>
    <property type="molecule type" value="Genomic_DNA"/>
</dbReference>
<dbReference type="PANTHER" id="PTHR30250">
    <property type="entry name" value="PST FAMILY PREDICTED COLANIC ACID TRANSPORTER"/>
    <property type="match status" value="1"/>
</dbReference>
<feature type="transmembrane region" description="Helical" evidence="7">
    <location>
        <begin position="171"/>
        <end position="192"/>
    </location>
</feature>
<sequence>MNGLGARVRQAVIWRSGSQIVAQAITWGSTLVVIRLLEPGDYGLFAMSAVVMAFMSFLNGYGFASALIQSETVDNFRIRQAFGLLLLMNGSLAVLQWIAAPLVADYYQQPMIADMLRVQAVIYMSTPFIALPEVLMGRKLEFRKQAIVNLTSAAVGAALALTLAWRGHGVWTLVFAPIAMFWVRAIGLTFMARSLVMPTFNFRGCGGIVSFGTTVLFTQLFWLVQTQSDIFIAGRRFEPHDIGLYSESLFLAQIIMAKFVPPLNEVAFPAYAQLQKDPVGMRWAFLKAARLVMLVVLPAYIGMAVTAEPLVATLFGPKWLEIAPLVTLVALAMPFMTLQIMFAPALNALGRPDVPMRSAMAGAAIFFLCFFIASRTGIHSMAAVWLIAAPALLMMTMLFSRRLINVPIRDLAMALAPVAGAALTMGAVVLAVDQWLLRPLQLWAPAHLAVLVGTGGLAYLAGLKLLAPTLLGDAIAQIRGRKSAA</sequence>
<dbReference type="InterPro" id="IPR050833">
    <property type="entry name" value="Poly_Biosynth_Transport"/>
</dbReference>
<feature type="transmembrane region" description="Helical" evidence="7">
    <location>
        <begin position="147"/>
        <end position="165"/>
    </location>
</feature>
<feature type="transmembrane region" description="Helical" evidence="7">
    <location>
        <begin position="20"/>
        <end position="37"/>
    </location>
</feature>
<dbReference type="KEGG" id="slan:GV829_06135"/>
<evidence type="ECO:0000313" key="9">
    <source>
        <dbReference type="Proteomes" id="UP000503018"/>
    </source>
</evidence>
<evidence type="ECO:0000256" key="2">
    <source>
        <dbReference type="ARBA" id="ARBA00007430"/>
    </source>
</evidence>
<feature type="transmembrane region" description="Helical" evidence="7">
    <location>
        <begin position="411"/>
        <end position="436"/>
    </location>
</feature>
<comment type="subcellular location">
    <subcellularLocation>
        <location evidence="1">Cell membrane</location>
        <topology evidence="1">Multi-pass membrane protein</topology>
    </subcellularLocation>
</comment>
<comment type="similarity">
    <text evidence="2">Belongs to the polysaccharide synthase family.</text>
</comment>
<evidence type="ECO:0000256" key="1">
    <source>
        <dbReference type="ARBA" id="ARBA00004651"/>
    </source>
</evidence>